<name>A0A1I7ZAI4_9BILA</name>
<proteinExistence type="predicted"/>
<keyword evidence="1" id="KW-1185">Reference proteome</keyword>
<reference evidence="2" key="1">
    <citation type="submission" date="2016-11" db="UniProtKB">
        <authorList>
            <consortium name="WormBaseParasite"/>
        </authorList>
    </citation>
    <scope>IDENTIFICATION</scope>
</reference>
<organism evidence="1 2">
    <name type="scientific">Steinernema glaseri</name>
    <dbReference type="NCBI Taxonomy" id="37863"/>
    <lineage>
        <taxon>Eukaryota</taxon>
        <taxon>Metazoa</taxon>
        <taxon>Ecdysozoa</taxon>
        <taxon>Nematoda</taxon>
        <taxon>Chromadorea</taxon>
        <taxon>Rhabditida</taxon>
        <taxon>Tylenchina</taxon>
        <taxon>Panagrolaimomorpha</taxon>
        <taxon>Strongyloidoidea</taxon>
        <taxon>Steinernematidae</taxon>
        <taxon>Steinernema</taxon>
    </lineage>
</organism>
<dbReference type="Proteomes" id="UP000095287">
    <property type="component" value="Unplaced"/>
</dbReference>
<sequence>MRPLFNGFWDVVSGAKETQPLVSALGHFVGWLPMTQWLVTIRVMGRCFEDEKSTISAVISWSYVTFG</sequence>
<accession>A0A1I7ZAI4</accession>
<dbReference type="WBParaSite" id="L893_g24558.t1">
    <property type="protein sequence ID" value="L893_g24558.t1"/>
    <property type="gene ID" value="L893_g24558"/>
</dbReference>
<protein>
    <submittedName>
        <fullName evidence="2">TraG_N domain-containing protein</fullName>
    </submittedName>
</protein>
<dbReference type="AlphaFoldDB" id="A0A1I7ZAI4"/>
<evidence type="ECO:0000313" key="2">
    <source>
        <dbReference type="WBParaSite" id="L893_g24558.t1"/>
    </source>
</evidence>
<evidence type="ECO:0000313" key="1">
    <source>
        <dbReference type="Proteomes" id="UP000095287"/>
    </source>
</evidence>